<dbReference type="PROSITE" id="PS50262">
    <property type="entry name" value="G_PROTEIN_RECEP_F1_2"/>
    <property type="match status" value="1"/>
</dbReference>
<evidence type="ECO:0000256" key="7">
    <source>
        <dbReference type="ARBA" id="ARBA00023224"/>
    </source>
</evidence>
<keyword evidence="11" id="KW-1185">Reference proteome</keyword>
<proteinExistence type="predicted"/>
<feature type="transmembrane region" description="Helical" evidence="8">
    <location>
        <begin position="103"/>
        <end position="122"/>
    </location>
</feature>
<dbReference type="AlphaFoldDB" id="A0ABD3UE14"/>
<organism evidence="10 11">
    <name type="scientific">Sinanodonta woodiana</name>
    <name type="common">Chinese pond mussel</name>
    <name type="synonym">Anodonta woodiana</name>
    <dbReference type="NCBI Taxonomy" id="1069815"/>
    <lineage>
        <taxon>Eukaryota</taxon>
        <taxon>Metazoa</taxon>
        <taxon>Spiralia</taxon>
        <taxon>Lophotrochozoa</taxon>
        <taxon>Mollusca</taxon>
        <taxon>Bivalvia</taxon>
        <taxon>Autobranchia</taxon>
        <taxon>Heteroconchia</taxon>
        <taxon>Palaeoheterodonta</taxon>
        <taxon>Unionida</taxon>
        <taxon>Unionoidea</taxon>
        <taxon>Unionidae</taxon>
        <taxon>Unioninae</taxon>
        <taxon>Sinanodonta</taxon>
    </lineage>
</organism>
<accession>A0ABD3UE14</accession>
<dbReference type="Pfam" id="PF00001">
    <property type="entry name" value="7tm_1"/>
    <property type="match status" value="1"/>
</dbReference>
<dbReference type="GO" id="GO:0004930">
    <property type="term" value="F:G protein-coupled receptor activity"/>
    <property type="evidence" value="ECO:0007669"/>
    <property type="project" value="UniProtKB-KW"/>
</dbReference>
<dbReference type="InterPro" id="IPR017452">
    <property type="entry name" value="GPCR_Rhodpsn_7TM"/>
</dbReference>
<gene>
    <name evidence="10" type="ORF">ACJMK2_018542</name>
</gene>
<evidence type="ECO:0000256" key="4">
    <source>
        <dbReference type="ARBA" id="ARBA00023040"/>
    </source>
</evidence>
<comment type="subcellular location">
    <subcellularLocation>
        <location evidence="1">Membrane</location>
        <topology evidence="1">Multi-pass membrane protein</topology>
    </subcellularLocation>
</comment>
<keyword evidence="7" id="KW-0807">Transducer</keyword>
<evidence type="ECO:0000256" key="1">
    <source>
        <dbReference type="ARBA" id="ARBA00004141"/>
    </source>
</evidence>
<evidence type="ECO:0000259" key="9">
    <source>
        <dbReference type="PROSITE" id="PS50262"/>
    </source>
</evidence>
<dbReference type="InterPro" id="IPR000276">
    <property type="entry name" value="GPCR_Rhodpsn"/>
</dbReference>
<dbReference type="Proteomes" id="UP001634394">
    <property type="component" value="Unassembled WGS sequence"/>
</dbReference>
<name>A0ABD3UE14_SINWO</name>
<dbReference type="Gene3D" id="1.20.1070.10">
    <property type="entry name" value="Rhodopsin 7-helix transmembrane proteins"/>
    <property type="match status" value="1"/>
</dbReference>
<keyword evidence="2 8" id="KW-0812">Transmembrane</keyword>
<keyword evidence="5 8" id="KW-0472">Membrane</keyword>
<keyword evidence="3 8" id="KW-1133">Transmembrane helix</keyword>
<reference evidence="10 11" key="1">
    <citation type="submission" date="2024-11" db="EMBL/GenBank/DDBJ databases">
        <title>Chromosome-level genome assembly of the freshwater bivalve Anodonta woodiana.</title>
        <authorList>
            <person name="Chen X."/>
        </authorList>
    </citation>
    <scope>NUCLEOTIDE SEQUENCE [LARGE SCALE GENOMIC DNA]</scope>
    <source>
        <strain evidence="10">MN2024</strain>
        <tissue evidence="10">Gills</tissue>
    </source>
</reference>
<dbReference type="PANTHER" id="PTHR24240">
    <property type="entry name" value="OPSIN"/>
    <property type="match status" value="1"/>
</dbReference>
<feature type="transmembrane region" description="Helical" evidence="8">
    <location>
        <begin position="142"/>
        <end position="163"/>
    </location>
</feature>
<comment type="caution">
    <text evidence="10">The sequence shown here is derived from an EMBL/GenBank/DDBJ whole genome shotgun (WGS) entry which is preliminary data.</text>
</comment>
<evidence type="ECO:0000313" key="11">
    <source>
        <dbReference type="Proteomes" id="UP001634394"/>
    </source>
</evidence>
<evidence type="ECO:0000256" key="6">
    <source>
        <dbReference type="ARBA" id="ARBA00023170"/>
    </source>
</evidence>
<evidence type="ECO:0000313" key="10">
    <source>
        <dbReference type="EMBL" id="KAL3847640.1"/>
    </source>
</evidence>
<feature type="transmembrane region" description="Helical" evidence="8">
    <location>
        <begin position="51"/>
        <end position="75"/>
    </location>
</feature>
<evidence type="ECO:0000256" key="5">
    <source>
        <dbReference type="ARBA" id="ARBA00023136"/>
    </source>
</evidence>
<evidence type="ECO:0000256" key="8">
    <source>
        <dbReference type="SAM" id="Phobius"/>
    </source>
</evidence>
<dbReference type="EMBL" id="JBJQND010000016">
    <property type="protein sequence ID" value="KAL3847640.1"/>
    <property type="molecule type" value="Genomic_DNA"/>
</dbReference>
<dbReference type="InterPro" id="IPR050125">
    <property type="entry name" value="GPCR_opsins"/>
</dbReference>
<sequence length="256" mass="29175">MNKKMTSFFLIGSYIYAFIWAILPVTGWGGYSVEPYGTSCTLQWDNNQSYITIMALFCIFLPSGIMIACYGTILVHSRQRRNRMKKWTCNASMDTKIAAQEIYLIKMTFTMCWGFLITWMPYAVVSMWTAYGRVSIIPIRLVVPSVLLAKTSTVINPTIYFMLNKRFRPFLMESLTIFSRSDPVQRSMNSSNNSDGYLHKQRLRYNDSDKTLYKTSVGSKSMLSTPFENNASSSPDPKPNEVACDAMLCELPNSSL</sequence>
<keyword evidence="4" id="KW-0297">G-protein coupled receptor</keyword>
<dbReference type="GO" id="GO:0016020">
    <property type="term" value="C:membrane"/>
    <property type="evidence" value="ECO:0007669"/>
    <property type="project" value="UniProtKB-SubCell"/>
</dbReference>
<evidence type="ECO:0000256" key="3">
    <source>
        <dbReference type="ARBA" id="ARBA00022989"/>
    </source>
</evidence>
<feature type="transmembrane region" description="Helical" evidence="8">
    <location>
        <begin position="7"/>
        <end position="31"/>
    </location>
</feature>
<protein>
    <recommendedName>
        <fullName evidence="9">G-protein coupled receptors family 1 profile domain-containing protein</fullName>
    </recommendedName>
</protein>
<keyword evidence="6" id="KW-0675">Receptor</keyword>
<dbReference type="SUPFAM" id="SSF81321">
    <property type="entry name" value="Family A G protein-coupled receptor-like"/>
    <property type="match status" value="1"/>
</dbReference>
<dbReference type="PRINTS" id="PR00237">
    <property type="entry name" value="GPCRRHODOPSN"/>
</dbReference>
<feature type="domain" description="G-protein coupled receptors family 1 profile" evidence="9">
    <location>
        <begin position="1"/>
        <end position="160"/>
    </location>
</feature>
<evidence type="ECO:0000256" key="2">
    <source>
        <dbReference type="ARBA" id="ARBA00022692"/>
    </source>
</evidence>